<dbReference type="SUPFAM" id="SSF48264">
    <property type="entry name" value="Cytochrome P450"/>
    <property type="match status" value="1"/>
</dbReference>
<gene>
    <name evidence="3" type="ORF">NDU88_005761</name>
</gene>
<dbReference type="EMBL" id="JANPWB010000013">
    <property type="protein sequence ID" value="KAJ1108385.1"/>
    <property type="molecule type" value="Genomic_DNA"/>
</dbReference>
<dbReference type="GO" id="GO:0016705">
    <property type="term" value="F:oxidoreductase activity, acting on paired donors, with incorporation or reduction of molecular oxygen"/>
    <property type="evidence" value="ECO:0007669"/>
    <property type="project" value="InterPro"/>
</dbReference>
<proteinExistence type="inferred from homology"/>
<sequence>MHKKYGSLYTLYLGPKQYVVLCGYETVKAALIDSGDALNDRGHYPLFSNFTKC</sequence>
<dbReference type="AlphaFoldDB" id="A0AAV7N0A8"/>
<dbReference type="Pfam" id="PF00067">
    <property type="entry name" value="p450"/>
    <property type="match status" value="1"/>
</dbReference>
<protein>
    <submittedName>
        <fullName evidence="3">Uncharacterized protein</fullName>
    </submittedName>
</protein>
<organism evidence="3 4">
    <name type="scientific">Pleurodeles waltl</name>
    <name type="common">Iberian ribbed newt</name>
    <dbReference type="NCBI Taxonomy" id="8319"/>
    <lineage>
        <taxon>Eukaryota</taxon>
        <taxon>Metazoa</taxon>
        <taxon>Chordata</taxon>
        <taxon>Craniata</taxon>
        <taxon>Vertebrata</taxon>
        <taxon>Euteleostomi</taxon>
        <taxon>Amphibia</taxon>
        <taxon>Batrachia</taxon>
        <taxon>Caudata</taxon>
        <taxon>Salamandroidea</taxon>
        <taxon>Salamandridae</taxon>
        <taxon>Pleurodelinae</taxon>
        <taxon>Pleurodeles</taxon>
    </lineage>
</organism>
<evidence type="ECO:0000256" key="1">
    <source>
        <dbReference type="ARBA" id="ARBA00010617"/>
    </source>
</evidence>
<dbReference type="InterPro" id="IPR002401">
    <property type="entry name" value="Cyt_P450_E_grp-I"/>
</dbReference>
<keyword evidence="2" id="KW-0408">Iron</keyword>
<dbReference type="PRINTS" id="PR00463">
    <property type="entry name" value="EP450I"/>
</dbReference>
<dbReference type="InterPro" id="IPR036396">
    <property type="entry name" value="Cyt_P450_sf"/>
</dbReference>
<comment type="caution">
    <text evidence="3">The sequence shown here is derived from an EMBL/GenBank/DDBJ whole genome shotgun (WGS) entry which is preliminary data.</text>
</comment>
<keyword evidence="4" id="KW-1185">Reference proteome</keyword>
<comment type="similarity">
    <text evidence="1">Belongs to the cytochrome P450 family.</text>
</comment>
<dbReference type="InterPro" id="IPR001128">
    <property type="entry name" value="Cyt_P450"/>
</dbReference>
<reference evidence="3" key="1">
    <citation type="journal article" date="2022" name="bioRxiv">
        <title>Sequencing and chromosome-scale assembly of the giantPleurodeles waltlgenome.</title>
        <authorList>
            <person name="Brown T."/>
            <person name="Elewa A."/>
            <person name="Iarovenko S."/>
            <person name="Subramanian E."/>
            <person name="Araus A.J."/>
            <person name="Petzold A."/>
            <person name="Susuki M."/>
            <person name="Suzuki K.-i.T."/>
            <person name="Hayashi T."/>
            <person name="Toyoda A."/>
            <person name="Oliveira C."/>
            <person name="Osipova E."/>
            <person name="Leigh N.D."/>
            <person name="Simon A."/>
            <person name="Yun M.H."/>
        </authorList>
    </citation>
    <scope>NUCLEOTIDE SEQUENCE</scope>
    <source>
        <strain evidence="3">20211129_DDA</strain>
        <tissue evidence="3">Liver</tissue>
    </source>
</reference>
<dbReference type="GO" id="GO:0005506">
    <property type="term" value="F:iron ion binding"/>
    <property type="evidence" value="ECO:0007669"/>
    <property type="project" value="InterPro"/>
</dbReference>
<evidence type="ECO:0000313" key="4">
    <source>
        <dbReference type="Proteomes" id="UP001066276"/>
    </source>
</evidence>
<feature type="non-terminal residue" evidence="3">
    <location>
        <position position="53"/>
    </location>
</feature>
<dbReference type="Proteomes" id="UP001066276">
    <property type="component" value="Chromosome 9"/>
</dbReference>
<dbReference type="Gene3D" id="1.10.630.10">
    <property type="entry name" value="Cytochrome P450"/>
    <property type="match status" value="1"/>
</dbReference>
<name>A0AAV7N0A8_PLEWA</name>
<dbReference type="GO" id="GO:0004497">
    <property type="term" value="F:monooxygenase activity"/>
    <property type="evidence" value="ECO:0007669"/>
    <property type="project" value="InterPro"/>
</dbReference>
<dbReference type="GO" id="GO:0020037">
    <property type="term" value="F:heme binding"/>
    <property type="evidence" value="ECO:0007669"/>
    <property type="project" value="InterPro"/>
</dbReference>
<evidence type="ECO:0000256" key="2">
    <source>
        <dbReference type="ARBA" id="ARBA00023004"/>
    </source>
</evidence>
<accession>A0AAV7N0A8</accession>
<evidence type="ECO:0000313" key="3">
    <source>
        <dbReference type="EMBL" id="KAJ1108385.1"/>
    </source>
</evidence>